<comment type="caution">
    <text evidence="1">The sequence shown here is derived from an EMBL/GenBank/DDBJ whole genome shotgun (WGS) entry which is preliminary data.</text>
</comment>
<evidence type="ECO:0000313" key="2">
    <source>
        <dbReference type="Proteomes" id="UP001290861"/>
    </source>
</evidence>
<dbReference type="EMBL" id="JARVCO010000010">
    <property type="protein sequence ID" value="MDZ8119260.1"/>
    <property type="molecule type" value="Genomic_DNA"/>
</dbReference>
<reference evidence="1 2" key="1">
    <citation type="journal article" date="2024" name="Appl. Environ. Microbiol.">
        <title>Pontiella agarivorans sp. nov., a novel marine anaerobic bacterium capable of degrading macroalgal polysaccharides and fixing nitrogen.</title>
        <authorList>
            <person name="Liu N."/>
            <person name="Kivenson V."/>
            <person name="Peng X."/>
            <person name="Cui Z."/>
            <person name="Lankiewicz T.S."/>
            <person name="Gosselin K.M."/>
            <person name="English C.J."/>
            <person name="Blair E.M."/>
            <person name="O'Malley M.A."/>
            <person name="Valentine D.L."/>
        </authorList>
    </citation>
    <scope>NUCLEOTIDE SEQUENCE [LARGE SCALE GENOMIC DNA]</scope>
    <source>
        <strain evidence="1 2">NLcol2</strain>
    </source>
</reference>
<evidence type="ECO:0000313" key="1">
    <source>
        <dbReference type="EMBL" id="MDZ8119260.1"/>
    </source>
</evidence>
<organism evidence="1 2">
    <name type="scientific">Pontiella agarivorans</name>
    <dbReference type="NCBI Taxonomy" id="3038953"/>
    <lineage>
        <taxon>Bacteria</taxon>
        <taxon>Pseudomonadati</taxon>
        <taxon>Kiritimatiellota</taxon>
        <taxon>Kiritimatiellia</taxon>
        <taxon>Kiritimatiellales</taxon>
        <taxon>Pontiellaceae</taxon>
        <taxon>Pontiella</taxon>
    </lineage>
</organism>
<name>A0ABU5MYG5_9BACT</name>
<protein>
    <submittedName>
        <fullName evidence="1">Uncharacterized protein</fullName>
    </submittedName>
</protein>
<sequence>MAQLTLEIFQWMENYVNDYRGIMMLNNYFQIVLVVSASCILSGCATIGREQDRAMNHAADHTLAGMLLEHQELQSKLSLAPGYLVVERSGSGIPMFGKRGKGIMTDTKTGDRVAVRLLELEIDGAWGLGDYSGLYLFRSKEDFEQAMSGQWSAEDAGTIFVTAGGQASVEYIVEKITIAPN</sequence>
<dbReference type="RefSeq" id="WP_322609044.1">
    <property type="nucleotide sequence ID" value="NZ_JARVCO010000010.1"/>
</dbReference>
<keyword evidence="2" id="KW-1185">Reference proteome</keyword>
<dbReference type="Proteomes" id="UP001290861">
    <property type="component" value="Unassembled WGS sequence"/>
</dbReference>
<proteinExistence type="predicted"/>
<accession>A0ABU5MYG5</accession>
<gene>
    <name evidence="1" type="ORF">P9H32_11555</name>
</gene>